<evidence type="ECO:0000256" key="2">
    <source>
        <dbReference type="SAM" id="SignalP"/>
    </source>
</evidence>
<accession>Q9N4P5</accession>
<evidence type="ECO:0000313" key="4">
    <source>
        <dbReference type="Proteomes" id="UP000001940"/>
    </source>
</evidence>
<dbReference type="PANTHER" id="PTHR21325">
    <property type="entry name" value="PHOSPHOLIPASE B, PLB1"/>
    <property type="match status" value="1"/>
</dbReference>
<dbReference type="RefSeq" id="NP_001294840.1">
    <property type="nucleotide sequence ID" value="NM_001307911.1"/>
</dbReference>
<dbReference type="InParanoid" id="Q9N4P5"/>
<evidence type="ECO:0000313" key="3">
    <source>
        <dbReference type="EMBL" id="CCD73155.1"/>
    </source>
</evidence>
<keyword evidence="1" id="KW-1133">Transmembrane helix</keyword>
<evidence type="ECO:0000313" key="5">
    <source>
        <dbReference type="WormBase" id="T19D7.7"/>
    </source>
</evidence>
<dbReference type="UCSC" id="T19D7.7">
    <property type="organism name" value="c. elegans"/>
</dbReference>
<dbReference type="PhylomeDB" id="Q9N4P5"/>
<name>Q9N4P5_CAEEL</name>
<dbReference type="eggNOG" id="KOG3670">
    <property type="taxonomic scope" value="Eukaryota"/>
</dbReference>
<dbReference type="Pfam" id="PF00657">
    <property type="entry name" value="Lipase_GDSL"/>
    <property type="match status" value="1"/>
</dbReference>
<dbReference type="GO" id="GO:0006644">
    <property type="term" value="P:phospholipid metabolic process"/>
    <property type="evidence" value="ECO:0000318"/>
    <property type="project" value="GO_Central"/>
</dbReference>
<proteinExistence type="predicted"/>
<organism evidence="3 4">
    <name type="scientific">Caenorhabditis elegans</name>
    <dbReference type="NCBI Taxonomy" id="6239"/>
    <lineage>
        <taxon>Eukaryota</taxon>
        <taxon>Metazoa</taxon>
        <taxon>Ecdysozoa</taxon>
        <taxon>Nematoda</taxon>
        <taxon>Chromadorea</taxon>
        <taxon>Rhabditida</taxon>
        <taxon>Rhabditina</taxon>
        <taxon>Rhabditomorpha</taxon>
        <taxon>Rhabditoidea</taxon>
        <taxon>Rhabditidae</taxon>
        <taxon>Peloderinae</taxon>
        <taxon>Caenorhabditis</taxon>
    </lineage>
</organism>
<dbReference type="InterPro" id="IPR001087">
    <property type="entry name" value="GDSL"/>
</dbReference>
<sequence>MKTKFISTLLILLCGLQIYVATDYDQYDYDWLTAKPIAEATTPVSTRAPDDDDVIVDQLDDRKAVKSEISGGFSNKKSFSCPHAKPMLHTGESVAQLSPEDIQIVGAMGDSLASGRGLWPFTDVEFRGAAFPIGGDANMDGLVTIPNILSQFGSNLEGISHGMGSKRALPDYQFNVAEIGAETEDLPQQALELVHRIQRYIGRSLKNKWALITIVTGSEEFCEKCEPPSRTSIRRALGVLRRGLPRALIVLLGPVHVASTYRQNINLMRPRCKCLEKMTGSNYRKLFDVWKRYFVEFETEFNVDNGTFGVLSIPSLAIHSRNPQTLLVPGKPLLNRKGHSYAAKWLWNRLIAGPNYNISLIALSEDTYYCPSIGCPYIRTVQNFKKCTIMKESEWQSKIAHLKEQKTGKQTRQEVIRTNLAGVILVILGLSLLSVSIFGTYFYCHGMKATKGRFDYGQTPEEGDAEKLEEK</sequence>
<dbReference type="WormBase" id="T19D7.7">
    <property type="protein sequence ID" value="CE21356"/>
    <property type="gene ID" value="WBGene00020575"/>
</dbReference>
<dbReference type="CTD" id="24104907"/>
<gene>
    <name evidence="3" type="ORF">CELE_T19D7.7</name>
    <name evidence="3 5" type="ORF">T19D7.7</name>
</gene>
<dbReference type="GeneID" id="24104907"/>
<feature type="chain" id="PRO_5004330276" evidence="2">
    <location>
        <begin position="22"/>
        <end position="471"/>
    </location>
</feature>
<feature type="signal peptide" evidence="2">
    <location>
        <begin position="1"/>
        <end position="21"/>
    </location>
</feature>
<dbReference type="AGR" id="WB:WBGene00020575"/>
<dbReference type="EMBL" id="BX284606">
    <property type="protein sequence ID" value="CCD73155.1"/>
    <property type="molecule type" value="Genomic_DNA"/>
</dbReference>
<dbReference type="InterPro" id="IPR038885">
    <property type="entry name" value="PLB1"/>
</dbReference>
<keyword evidence="1" id="KW-0472">Membrane</keyword>
<dbReference type="OrthoDB" id="10265800at2759"/>
<dbReference type="KEGG" id="cel:CELE_T19D7.7"/>
<feature type="transmembrane region" description="Helical" evidence="1">
    <location>
        <begin position="420"/>
        <end position="444"/>
    </location>
</feature>
<keyword evidence="1" id="KW-0812">Transmembrane</keyword>
<protein>
    <submittedName>
        <fullName evidence="3">Lipase_GDSL domain-containing protein</fullName>
    </submittedName>
</protein>
<dbReference type="InterPro" id="IPR035547">
    <property type="entry name" value="Phospholipase_B"/>
</dbReference>
<dbReference type="OMA" id="HSYAAKW"/>
<dbReference type="HOGENOM" id="CLU_036429_0_0_1"/>
<dbReference type="CDD" id="cd01824">
    <property type="entry name" value="Phospholipase_B_like"/>
    <property type="match status" value="1"/>
</dbReference>
<dbReference type="Proteomes" id="UP000001940">
    <property type="component" value="Chromosome X"/>
</dbReference>
<reference evidence="3 4" key="1">
    <citation type="journal article" date="1998" name="Science">
        <title>Genome sequence of the nematode C. elegans: a platform for investigating biology.</title>
        <authorList>
            <consortium name="The C. elegans sequencing consortium"/>
            <person name="Sulson J.E."/>
            <person name="Waterston R."/>
        </authorList>
    </citation>
    <scope>NUCLEOTIDE SEQUENCE [LARGE SCALE GENOMIC DNA]</scope>
    <source>
        <strain evidence="3 4">Bristol N2</strain>
    </source>
</reference>
<dbReference type="Bgee" id="WBGene00020575">
    <property type="expression patterns" value="Expressed in embryo and 2 other cell types or tissues"/>
</dbReference>
<evidence type="ECO:0000256" key="1">
    <source>
        <dbReference type="SAM" id="Phobius"/>
    </source>
</evidence>
<dbReference type="PaxDb" id="6239-T19D7.7"/>
<dbReference type="PANTHER" id="PTHR21325:SF23">
    <property type="entry name" value="LIPASE_GDSL DOMAIN-CONTAINING PROTEIN"/>
    <property type="match status" value="1"/>
</dbReference>
<keyword evidence="2" id="KW-0732">Signal</keyword>
<keyword evidence="4" id="KW-1185">Reference proteome</keyword>
<dbReference type="GO" id="GO:0004620">
    <property type="term" value="F:phospholipase activity"/>
    <property type="evidence" value="ECO:0000318"/>
    <property type="project" value="GO_Central"/>
</dbReference>
<dbReference type="AlphaFoldDB" id="Q9N4P5"/>